<dbReference type="AlphaFoldDB" id="A0A8X6UGA1"/>
<comment type="caution">
    <text evidence="1">The sequence shown here is derived from an EMBL/GenBank/DDBJ whole genome shotgun (WGS) entry which is preliminary data.</text>
</comment>
<sequence>MDEHCNFKDDGNILSFRDSLTWSHGGTGSGIRLEPSRPQETNLQQVLKRATMTITSDSMLPWLRQPQCKYNTLNQ</sequence>
<evidence type="ECO:0000313" key="1">
    <source>
        <dbReference type="EMBL" id="GFU29850.1"/>
    </source>
</evidence>
<proteinExistence type="predicted"/>
<gene>
    <name evidence="1" type="ORF">NPIL_300441</name>
</gene>
<dbReference type="Proteomes" id="UP000887013">
    <property type="component" value="Unassembled WGS sequence"/>
</dbReference>
<dbReference type="EMBL" id="BMAW01129302">
    <property type="protein sequence ID" value="GFU29850.1"/>
    <property type="molecule type" value="Genomic_DNA"/>
</dbReference>
<name>A0A8X6UGA1_NEPPI</name>
<reference evidence="1" key="1">
    <citation type="submission" date="2020-08" db="EMBL/GenBank/DDBJ databases">
        <title>Multicomponent nature underlies the extraordinary mechanical properties of spider dragline silk.</title>
        <authorList>
            <person name="Kono N."/>
            <person name="Nakamura H."/>
            <person name="Mori M."/>
            <person name="Yoshida Y."/>
            <person name="Ohtoshi R."/>
            <person name="Malay A.D."/>
            <person name="Moran D.A.P."/>
            <person name="Tomita M."/>
            <person name="Numata K."/>
            <person name="Arakawa K."/>
        </authorList>
    </citation>
    <scope>NUCLEOTIDE SEQUENCE</scope>
</reference>
<organism evidence="1 2">
    <name type="scientific">Nephila pilipes</name>
    <name type="common">Giant wood spider</name>
    <name type="synonym">Nephila maculata</name>
    <dbReference type="NCBI Taxonomy" id="299642"/>
    <lineage>
        <taxon>Eukaryota</taxon>
        <taxon>Metazoa</taxon>
        <taxon>Ecdysozoa</taxon>
        <taxon>Arthropoda</taxon>
        <taxon>Chelicerata</taxon>
        <taxon>Arachnida</taxon>
        <taxon>Araneae</taxon>
        <taxon>Araneomorphae</taxon>
        <taxon>Entelegynae</taxon>
        <taxon>Araneoidea</taxon>
        <taxon>Nephilidae</taxon>
        <taxon>Nephila</taxon>
    </lineage>
</organism>
<evidence type="ECO:0000313" key="2">
    <source>
        <dbReference type="Proteomes" id="UP000887013"/>
    </source>
</evidence>
<keyword evidence="2" id="KW-1185">Reference proteome</keyword>
<accession>A0A8X6UGA1</accession>
<protein>
    <submittedName>
        <fullName evidence="1">Uncharacterized protein</fullName>
    </submittedName>
</protein>